<dbReference type="HOGENOM" id="CLU_1445380_0_0_0"/>
<dbReference type="OrthoDB" id="197105at2"/>
<organism evidence="2 3">
    <name type="scientific">Coraliomargarita akajimensis (strain DSM 45221 / IAM 15411 / JCM 23193 / KCTC 12865 / 04OKA010-24)</name>
    <dbReference type="NCBI Taxonomy" id="583355"/>
    <lineage>
        <taxon>Bacteria</taxon>
        <taxon>Pseudomonadati</taxon>
        <taxon>Verrucomicrobiota</taxon>
        <taxon>Opitutia</taxon>
        <taxon>Puniceicoccales</taxon>
        <taxon>Coraliomargaritaceae</taxon>
        <taxon>Coraliomargarita</taxon>
    </lineage>
</organism>
<keyword evidence="1" id="KW-1133">Transmembrane helix</keyword>
<evidence type="ECO:0000256" key="1">
    <source>
        <dbReference type="SAM" id="Phobius"/>
    </source>
</evidence>
<dbReference type="AlphaFoldDB" id="D5EJP9"/>
<dbReference type="InterPro" id="IPR012902">
    <property type="entry name" value="N_methyl_site"/>
</dbReference>
<dbReference type="Proteomes" id="UP000000925">
    <property type="component" value="Chromosome"/>
</dbReference>
<evidence type="ECO:0000313" key="3">
    <source>
        <dbReference type="Proteomes" id="UP000000925"/>
    </source>
</evidence>
<name>D5EJP9_CORAD</name>
<evidence type="ECO:0000313" key="2">
    <source>
        <dbReference type="EMBL" id="ADE54648.1"/>
    </source>
</evidence>
<dbReference type="PROSITE" id="PS00409">
    <property type="entry name" value="PROKAR_NTER_METHYL"/>
    <property type="match status" value="1"/>
</dbReference>
<protein>
    <recommendedName>
        <fullName evidence="4">Prepilin-type N-terminal cleavage/methylation domain-containing protein</fullName>
    </recommendedName>
</protein>
<reference evidence="2 3" key="1">
    <citation type="journal article" date="2010" name="Stand. Genomic Sci.">
        <title>Complete genome sequence of Coraliomargarita akajimensis type strain (04OKA010-24).</title>
        <authorList>
            <person name="Mavromatis K."/>
            <person name="Abt B."/>
            <person name="Brambilla E."/>
            <person name="Lapidus A."/>
            <person name="Copeland A."/>
            <person name="Deshpande S."/>
            <person name="Nolan M."/>
            <person name="Lucas S."/>
            <person name="Tice H."/>
            <person name="Cheng J.F."/>
            <person name="Han C."/>
            <person name="Detter J.C."/>
            <person name="Woyke T."/>
            <person name="Goodwin L."/>
            <person name="Pitluck S."/>
            <person name="Held B."/>
            <person name="Brettin T."/>
            <person name="Tapia R."/>
            <person name="Ivanova N."/>
            <person name="Mikhailova N."/>
            <person name="Pati A."/>
            <person name="Liolios K."/>
            <person name="Chen A."/>
            <person name="Palaniappan K."/>
            <person name="Land M."/>
            <person name="Hauser L."/>
            <person name="Chang Y.J."/>
            <person name="Jeffries C.D."/>
            <person name="Rohde M."/>
            <person name="Goker M."/>
            <person name="Bristow J."/>
            <person name="Eisen J.A."/>
            <person name="Markowitz V."/>
            <person name="Hugenholtz P."/>
            <person name="Klenk H.P."/>
            <person name="Kyrpides N.C."/>
        </authorList>
    </citation>
    <scope>NUCLEOTIDE SEQUENCE [LARGE SCALE GENOMIC DNA]</scope>
    <source>
        <strain evidence="3">DSM 45221 / IAM 15411 / JCM 23193 / KCTC 12865</strain>
    </source>
</reference>
<sequence length="187" mass="21026">MSMVIQKRTHTQKGFTLVELLIAATLSVFLFAALTSTLLYMAKSEIKMSERLDMKLKTDLFLSYFNRDVLMSESVALDETDASYFNLTTANFSSGAFSQNDVEYSFDQKNGKFSLMRTAGGNSKVLLENVTNYSINYLDFNRDATTDEALVCYIQISADIEQVKGNMTFTKSVISPELLMRNKTATN</sequence>
<dbReference type="Pfam" id="PF07963">
    <property type="entry name" value="N_methyl"/>
    <property type="match status" value="1"/>
</dbReference>
<dbReference type="NCBIfam" id="TIGR02532">
    <property type="entry name" value="IV_pilin_GFxxxE"/>
    <property type="match status" value="1"/>
</dbReference>
<keyword evidence="1" id="KW-0812">Transmembrane</keyword>
<feature type="transmembrane region" description="Helical" evidence="1">
    <location>
        <begin position="20"/>
        <end position="42"/>
    </location>
</feature>
<keyword evidence="1" id="KW-0472">Membrane</keyword>
<accession>D5EJP9</accession>
<dbReference type="STRING" id="583355.Caka_1629"/>
<dbReference type="KEGG" id="caa:Caka_1629"/>
<evidence type="ECO:0008006" key="4">
    <source>
        <dbReference type="Google" id="ProtNLM"/>
    </source>
</evidence>
<keyword evidence="3" id="KW-1185">Reference proteome</keyword>
<proteinExistence type="predicted"/>
<gene>
    <name evidence="2" type="ordered locus">Caka_1629</name>
</gene>
<dbReference type="EMBL" id="CP001998">
    <property type="protein sequence ID" value="ADE54648.1"/>
    <property type="molecule type" value="Genomic_DNA"/>
</dbReference>